<comment type="caution">
    <text evidence="3">The sequence shown here is derived from an EMBL/GenBank/DDBJ whole genome shotgun (WGS) entry which is preliminary data.</text>
</comment>
<dbReference type="Proteomes" id="UP000785679">
    <property type="component" value="Unassembled WGS sequence"/>
</dbReference>
<dbReference type="InterPro" id="IPR013783">
    <property type="entry name" value="Ig-like_fold"/>
</dbReference>
<reference evidence="3" key="1">
    <citation type="submission" date="2019-06" db="EMBL/GenBank/DDBJ databases">
        <authorList>
            <person name="Zheng W."/>
        </authorList>
    </citation>
    <scope>NUCLEOTIDE SEQUENCE</scope>
    <source>
        <strain evidence="3">QDHG01</strain>
    </source>
</reference>
<keyword evidence="1" id="KW-1133">Transmembrane helix</keyword>
<feature type="transmembrane region" description="Helical" evidence="1">
    <location>
        <begin position="968"/>
        <end position="992"/>
    </location>
</feature>
<feature type="transmembrane region" description="Helical" evidence="1">
    <location>
        <begin position="1245"/>
        <end position="1267"/>
    </location>
</feature>
<evidence type="ECO:0000256" key="1">
    <source>
        <dbReference type="SAM" id="Phobius"/>
    </source>
</evidence>
<dbReference type="InterPro" id="IPR015919">
    <property type="entry name" value="Cadherin-like_sf"/>
</dbReference>
<feature type="transmembrane region" description="Helical" evidence="1">
    <location>
        <begin position="935"/>
        <end position="956"/>
    </location>
</feature>
<feature type="chain" id="PRO_5035271757" description="Cadherin domain-containing protein" evidence="2">
    <location>
        <begin position="23"/>
        <end position="1353"/>
    </location>
</feature>
<accession>A0A8J8T8E0</accession>
<feature type="signal peptide" evidence="2">
    <location>
        <begin position="1"/>
        <end position="22"/>
    </location>
</feature>
<keyword evidence="1" id="KW-0812">Transmembrane</keyword>
<keyword evidence="4" id="KW-1185">Reference proteome</keyword>
<dbReference type="EMBL" id="RRYP01001191">
    <property type="protein sequence ID" value="TNV86282.1"/>
    <property type="molecule type" value="Genomic_DNA"/>
</dbReference>
<proteinExistence type="predicted"/>
<feature type="transmembrane region" description="Helical" evidence="1">
    <location>
        <begin position="1035"/>
        <end position="1055"/>
    </location>
</feature>
<feature type="transmembrane region" description="Helical" evidence="1">
    <location>
        <begin position="1112"/>
        <end position="1138"/>
    </location>
</feature>
<feature type="transmembrane region" description="Helical" evidence="1">
    <location>
        <begin position="1159"/>
        <end position="1177"/>
    </location>
</feature>
<keyword evidence="1" id="KW-0472">Membrane</keyword>
<name>A0A8J8T8E0_HALGN</name>
<feature type="transmembrane region" description="Helical" evidence="1">
    <location>
        <begin position="1183"/>
        <end position="1202"/>
    </location>
</feature>
<organism evidence="3 4">
    <name type="scientific">Halteria grandinella</name>
    <dbReference type="NCBI Taxonomy" id="5974"/>
    <lineage>
        <taxon>Eukaryota</taxon>
        <taxon>Sar</taxon>
        <taxon>Alveolata</taxon>
        <taxon>Ciliophora</taxon>
        <taxon>Intramacronucleata</taxon>
        <taxon>Spirotrichea</taxon>
        <taxon>Stichotrichia</taxon>
        <taxon>Sporadotrichida</taxon>
        <taxon>Halteriidae</taxon>
        <taxon>Halteria</taxon>
    </lineage>
</organism>
<evidence type="ECO:0000313" key="3">
    <source>
        <dbReference type="EMBL" id="TNV86282.1"/>
    </source>
</evidence>
<sequence length="1353" mass="151065">MNLSFLFLALLVRISTIHCCSAGYFPKVLGGSIGDTILGGMKMHLDTQRVAVFGNTYDQSITDPSNTYKDFIIALYEGPEMTLKWTHYIPLTSGLELDIVGFSLDGGHIFALTSPSVRIFQFSAKTGQKERVIQAFSITTPTSIFHSAEMNGAGKLVFIALRSLIVCDMNSMICNRGYSPTNTYNRGATFGEWQNIAYHIISHNELGINRILINRINIDTDVMIKDQYIHDYTSYVNSNFEVAFRNFTEHGKSFLYTGMVTDLAVFQRLQIDTLCGNIASSDIFETTIDPAAFIYGIHPLSPTKLQAVFGLTNSAIPYQVVLANIDMQANVATFKNTLPSIGQYSKIRAAFYSADNFVLCTQGTFFIIDSSNSFTSVSPQATILIFQSVENLSCGMQYRMDSIQTQTISKRAPGFNSFLFEYTKASYTIIDISSSYPPYQPLDISQVTTLASCSTPQYSIAPMSALETFAFTVGNHYSFPVTPITPTKICSSAANPVVTYSATLNDLSPLPPFITFDSPNMQLVISSAALPGVYYVQVKGQLQDGLSQYKTYILMSNNPPEAQGIADLRVNLNVQAIQIIKFNDIDGDKVSYSFHTKGGTTLPSFIQYDQFLEQLVLSPTEQSQLGMYHLVLELTDNKQSSSYEFTVEILDSNFSNLISALTNLGPPIFTDSLSDLTVEAGKTSTFIFPSITDPDGDSFALSLTLGDALSLAIYKDSTLQISPLLSDYKPTPYEIKIKLTDNNAYPKFQTYTIKIYITQPIALEIPQANQTLLDTKNASTEPKLSPSDLMKTLKHSSFKLKRPTQNGKLDLLLTESDPNLASQLIRKLISQQSTILKVKIVTFNGSYEYPKNFTVSFKDYRSVTIQIEFGIKVSNGQELDSLQVSILRDIEAKDDKSRSVIRKGTQDAIVMPSQISIEQYELIQSMQDSAQTASYILTPGSILLNFFLQLCIQLLWNMLNDLSFMMSLSMVSVNVPGIAQVVQRILLGMIYLDLLDTSKWIDPIISSDEDGLVDQSLNPYFELSGFQSLYMLKNLGSTLVFVFMYVMAFVLSFVCRWMKSFSQKFTIIGSKIDSMIYWNGSLRFLIQQFQPLLLSSLINLCNLSEATSLSTIASMLSIISTFMIEMLVGVVIYIIIVGKGQTFDPLSKGFNQSTFIGRYWMVLTLMKWNILCAILVFGRDQYYAFQIVTLLGITVLFQILIIKGKPHVELTENIMSFVNEVMSSLYIYSLITFTEYNGENPLRDLCSMGLLGIVGATFAVNIGKFLIQTGKIVINKVNAWYKARNAKFRVVKLRPVQVSANSPTNLLDVQQQSNDKIELPSLLLHSEEAQGERTVDKTNMSVHERLTFQEMRF</sequence>
<dbReference type="OrthoDB" id="2121828at2759"/>
<evidence type="ECO:0000256" key="2">
    <source>
        <dbReference type="SAM" id="SignalP"/>
    </source>
</evidence>
<evidence type="ECO:0000313" key="4">
    <source>
        <dbReference type="Proteomes" id="UP000785679"/>
    </source>
</evidence>
<dbReference type="GO" id="GO:0005509">
    <property type="term" value="F:calcium ion binding"/>
    <property type="evidence" value="ECO:0007669"/>
    <property type="project" value="InterPro"/>
</dbReference>
<dbReference type="SUPFAM" id="SSF49313">
    <property type="entry name" value="Cadherin-like"/>
    <property type="match status" value="1"/>
</dbReference>
<dbReference type="Gene3D" id="2.60.40.10">
    <property type="entry name" value="Immunoglobulins"/>
    <property type="match status" value="1"/>
</dbReference>
<dbReference type="GO" id="GO:0016020">
    <property type="term" value="C:membrane"/>
    <property type="evidence" value="ECO:0007669"/>
    <property type="project" value="InterPro"/>
</dbReference>
<keyword evidence="2" id="KW-0732">Signal</keyword>
<evidence type="ECO:0008006" key="5">
    <source>
        <dbReference type="Google" id="ProtNLM"/>
    </source>
</evidence>
<protein>
    <recommendedName>
        <fullName evidence="5">Cadherin domain-containing protein</fullName>
    </recommendedName>
</protein>
<gene>
    <name evidence="3" type="ORF">FGO68_gene3639</name>
</gene>